<evidence type="ECO:0000313" key="2">
    <source>
        <dbReference type="EMBL" id="RXZ67912.1"/>
    </source>
</evidence>
<keyword evidence="1" id="KW-0620">Polyamine biosynthesis</keyword>
<dbReference type="Proteomes" id="UP000293865">
    <property type="component" value="Unassembled WGS sequence"/>
</dbReference>
<dbReference type="EMBL" id="SDPN01000036">
    <property type="protein sequence ID" value="RXZ67912.1"/>
    <property type="molecule type" value="Genomic_DNA"/>
</dbReference>
<protein>
    <submittedName>
        <fullName evidence="2">Spermine synthase</fullName>
    </submittedName>
</protein>
<sequence length="270" mass="28586">MGEPRLELDGEQVSARLLPERGTHGGYSLVIEGTTQSHVNPLDPLDLQLEYTRVIAAVIDGCRERGLPIRVLHLGAGGLTIPRYVGATRPGSVQHVVELHRELFDFVLDALPLDDEIELTVEFDDGRAAVERAARTGGGYDLAIVDVFSGSVAPQHMSTAEFFTELRQLLAPDGVIVVNTLAAPGLVMSREVGATLASLHPVVIALAAPSVVPDASLGNVVFAASGVPLAEDEIERGANSGPRPIDLLRGAALDAFIDGAPVRRDDDTLD</sequence>
<dbReference type="RefSeq" id="WP_129521822.1">
    <property type="nucleotide sequence ID" value="NZ_SDPN01000036.1"/>
</dbReference>
<dbReference type="AlphaFoldDB" id="A0A4Q2KVR4"/>
<dbReference type="GO" id="GO:0006596">
    <property type="term" value="P:polyamine biosynthetic process"/>
    <property type="evidence" value="ECO:0007669"/>
    <property type="project" value="UniProtKB-KW"/>
</dbReference>
<accession>A0A4Q2KVR4</accession>
<dbReference type="NCBIfam" id="NF037959">
    <property type="entry name" value="MFS_SpdSyn"/>
    <property type="match status" value="1"/>
</dbReference>
<evidence type="ECO:0000256" key="1">
    <source>
        <dbReference type="ARBA" id="ARBA00023115"/>
    </source>
</evidence>
<dbReference type="SUPFAM" id="SSF53335">
    <property type="entry name" value="S-adenosyl-L-methionine-dependent methyltransferases"/>
    <property type="match status" value="1"/>
</dbReference>
<comment type="caution">
    <text evidence="2">The sequence shown here is derived from an EMBL/GenBank/DDBJ whole genome shotgun (WGS) entry which is preliminary data.</text>
</comment>
<organism evidence="2 3">
    <name type="scientific">Agromyces albus</name>
    <dbReference type="NCBI Taxonomy" id="205332"/>
    <lineage>
        <taxon>Bacteria</taxon>
        <taxon>Bacillati</taxon>
        <taxon>Actinomycetota</taxon>
        <taxon>Actinomycetes</taxon>
        <taxon>Micrococcales</taxon>
        <taxon>Microbacteriaceae</taxon>
        <taxon>Agromyces</taxon>
    </lineage>
</organism>
<dbReference type="PANTHER" id="PTHR43317">
    <property type="entry name" value="THERMOSPERMINE SYNTHASE ACAULIS5"/>
    <property type="match status" value="1"/>
</dbReference>
<evidence type="ECO:0000313" key="3">
    <source>
        <dbReference type="Proteomes" id="UP000293865"/>
    </source>
</evidence>
<dbReference type="CDD" id="cd02440">
    <property type="entry name" value="AdoMet_MTases"/>
    <property type="match status" value="1"/>
</dbReference>
<dbReference type="OrthoDB" id="8221452at2"/>
<dbReference type="Gene3D" id="3.40.50.150">
    <property type="entry name" value="Vaccinia Virus protein VP39"/>
    <property type="match status" value="1"/>
</dbReference>
<reference evidence="2 3" key="1">
    <citation type="submission" date="2019-01" db="EMBL/GenBank/DDBJ databases">
        <title>Agromyces.</title>
        <authorList>
            <person name="Li J."/>
        </authorList>
    </citation>
    <scope>NUCLEOTIDE SEQUENCE [LARGE SCALE GENOMIC DNA]</scope>
    <source>
        <strain evidence="2 3">DSM 15934</strain>
    </source>
</reference>
<proteinExistence type="predicted"/>
<dbReference type="InterPro" id="IPR029063">
    <property type="entry name" value="SAM-dependent_MTases_sf"/>
</dbReference>
<gene>
    <name evidence="2" type="ORF">ESP51_15620</name>
</gene>
<dbReference type="PANTHER" id="PTHR43317:SF1">
    <property type="entry name" value="THERMOSPERMINE SYNTHASE ACAULIS5"/>
    <property type="match status" value="1"/>
</dbReference>
<keyword evidence="3" id="KW-1185">Reference proteome</keyword>
<name>A0A4Q2KVR4_9MICO</name>